<name>A0A7W8X180_9MICC</name>
<comment type="caution">
    <text evidence="2">The sequence shown here is derived from an EMBL/GenBank/DDBJ whole genome shotgun (WGS) entry which is preliminary data.</text>
</comment>
<proteinExistence type="predicted"/>
<dbReference type="Gene3D" id="2.30.30.40">
    <property type="entry name" value="SH3 Domains"/>
    <property type="match status" value="4"/>
</dbReference>
<dbReference type="PANTHER" id="PTHR34408">
    <property type="entry name" value="FAMILY PROTEIN, PUTATIVE-RELATED"/>
    <property type="match status" value="1"/>
</dbReference>
<feature type="domain" description="SH3b" evidence="1">
    <location>
        <begin position="75"/>
        <end position="142"/>
    </location>
</feature>
<sequence length="412" mass="45367">MSHPVSPTRYRISGINAGTKVQLLDNSGGWLLIKTDKYQGWVQASFVSLTPPSATVNKLTPFLAAYAPPSDFITTTTQAITKVNLHLRSSASTTSTSLGIMPSGTVTTATGSVKVIGSVTWRQLRWGTKIGWAPSSYLTLRTVSTDTSVRYVKSYTSMMSHPISPDRFRIAGVNAGTRVQRLEVSGSWTHIKTSTYHGWVLTSYLRLPTAAESIPADVNVADYGRFTIGSTSVRSQAYAGSSILLTAPAGAKVKVTHTAGTYKKISYAGKTGYVLSTALQSRGENTVMAYGTFRSGQVAHEFMAGYRNYFLTMLPRTDMYQLWKPDWTFVTTGYRAVVAEQYIYPTSTAPAKIAAMDEYEVINYQGQNMYRRTMMPTADGSQSWTYRTSAWGEQVAKQSGRLIEEADFLKRF</sequence>
<dbReference type="Pfam" id="PF06094">
    <property type="entry name" value="GGACT"/>
    <property type="match status" value="1"/>
</dbReference>
<dbReference type="RefSeq" id="WP_183665991.1">
    <property type="nucleotide sequence ID" value="NZ_BAAARH010000008.1"/>
</dbReference>
<evidence type="ECO:0000313" key="3">
    <source>
        <dbReference type="Proteomes" id="UP000580797"/>
    </source>
</evidence>
<feature type="domain" description="SH3b" evidence="1">
    <location>
        <begin position="221"/>
        <end position="283"/>
    </location>
</feature>
<dbReference type="AlphaFoldDB" id="A0A7W8X180"/>
<dbReference type="Proteomes" id="UP000580797">
    <property type="component" value="Unassembled WGS sequence"/>
</dbReference>
<evidence type="ECO:0000259" key="1">
    <source>
        <dbReference type="SMART" id="SM00287"/>
    </source>
</evidence>
<dbReference type="PANTHER" id="PTHR34408:SF1">
    <property type="entry name" value="GLYCOSYL HYDROLASE FAMILY 19 DOMAIN-CONTAINING PROTEIN HI_1415"/>
    <property type="match status" value="1"/>
</dbReference>
<dbReference type="InterPro" id="IPR009288">
    <property type="entry name" value="AIG2-like_dom"/>
</dbReference>
<dbReference type="SUPFAM" id="SSF110857">
    <property type="entry name" value="Gamma-glutamyl cyclotransferase-like"/>
    <property type="match status" value="1"/>
</dbReference>
<gene>
    <name evidence="2" type="ORF">HD598_002320</name>
</gene>
<dbReference type="InterPro" id="IPR052354">
    <property type="entry name" value="Cell_Wall_Dynamics_Protein"/>
</dbReference>
<protein>
    <submittedName>
        <fullName evidence="2">Uncharacterized protein YgiM (DUF1202 family)</fullName>
    </submittedName>
</protein>
<dbReference type="InterPro" id="IPR003646">
    <property type="entry name" value="SH3-like_bac-type"/>
</dbReference>
<dbReference type="Gene3D" id="3.10.490.10">
    <property type="entry name" value="Gamma-glutamyl cyclotransferase-like"/>
    <property type="match status" value="1"/>
</dbReference>
<dbReference type="SMART" id="SM00287">
    <property type="entry name" value="SH3b"/>
    <property type="match status" value="2"/>
</dbReference>
<dbReference type="InterPro" id="IPR036568">
    <property type="entry name" value="GGCT-like_sf"/>
</dbReference>
<evidence type="ECO:0000313" key="2">
    <source>
        <dbReference type="EMBL" id="MBB5513633.1"/>
    </source>
</evidence>
<dbReference type="EMBL" id="JACHDR010000001">
    <property type="protein sequence ID" value="MBB5513633.1"/>
    <property type="molecule type" value="Genomic_DNA"/>
</dbReference>
<accession>A0A7W8X180</accession>
<reference evidence="2 3" key="1">
    <citation type="submission" date="2020-08" db="EMBL/GenBank/DDBJ databases">
        <title>Sequencing the genomes of 1000 actinobacteria strains.</title>
        <authorList>
            <person name="Klenk H.-P."/>
        </authorList>
    </citation>
    <scope>NUCLEOTIDE SEQUENCE [LARGE SCALE GENOMIC DNA]</scope>
    <source>
        <strain evidence="2 3">DSM 105783</strain>
    </source>
</reference>
<organism evidence="2 3">
    <name type="scientific">Neomicrococcus aestuarii</name>
    <dbReference type="NCBI Taxonomy" id="556325"/>
    <lineage>
        <taxon>Bacteria</taxon>
        <taxon>Bacillati</taxon>
        <taxon>Actinomycetota</taxon>
        <taxon>Actinomycetes</taxon>
        <taxon>Micrococcales</taxon>
        <taxon>Micrococcaceae</taxon>
        <taxon>Neomicrococcus</taxon>
    </lineage>
</organism>